<evidence type="ECO:0000313" key="3">
    <source>
        <dbReference type="Proteomes" id="UP001443914"/>
    </source>
</evidence>
<evidence type="ECO:0000313" key="2">
    <source>
        <dbReference type="EMBL" id="KAK9749746.1"/>
    </source>
</evidence>
<protein>
    <submittedName>
        <fullName evidence="2">Uncharacterized protein</fullName>
    </submittedName>
</protein>
<reference evidence="2" key="1">
    <citation type="submission" date="2024-03" db="EMBL/GenBank/DDBJ databases">
        <title>WGS assembly of Saponaria officinalis var. Norfolk2.</title>
        <authorList>
            <person name="Jenkins J."/>
            <person name="Shu S."/>
            <person name="Grimwood J."/>
            <person name="Barry K."/>
            <person name="Goodstein D."/>
            <person name="Schmutz J."/>
            <person name="Leebens-Mack J."/>
            <person name="Osbourn A."/>
        </authorList>
    </citation>
    <scope>NUCLEOTIDE SEQUENCE [LARGE SCALE GENOMIC DNA]</scope>
    <source>
        <strain evidence="2">JIC</strain>
    </source>
</reference>
<evidence type="ECO:0000256" key="1">
    <source>
        <dbReference type="SAM" id="Phobius"/>
    </source>
</evidence>
<sequence length="106" mass="12449">MMISMLTRVRSRGLMLLRFKKLLTMVDVSLAVLVRPLDALPHHSFDLSINADKSNIWQGEMGARQIYVARFFSILYFYSFRVLLRICFLIVFNFEYISKSCKIVMC</sequence>
<keyword evidence="1" id="KW-0812">Transmembrane</keyword>
<keyword evidence="1" id="KW-0472">Membrane</keyword>
<comment type="caution">
    <text evidence="2">The sequence shown here is derived from an EMBL/GenBank/DDBJ whole genome shotgun (WGS) entry which is preliminary data.</text>
</comment>
<keyword evidence="3" id="KW-1185">Reference proteome</keyword>
<proteinExistence type="predicted"/>
<dbReference type="AlphaFoldDB" id="A0AAW1MQP9"/>
<gene>
    <name evidence="2" type="ORF">RND81_02G147300</name>
</gene>
<feature type="transmembrane region" description="Helical" evidence="1">
    <location>
        <begin position="67"/>
        <end position="92"/>
    </location>
</feature>
<dbReference type="Proteomes" id="UP001443914">
    <property type="component" value="Unassembled WGS sequence"/>
</dbReference>
<keyword evidence="1" id="KW-1133">Transmembrane helix</keyword>
<accession>A0AAW1MQP9</accession>
<name>A0AAW1MQP9_SAPOF</name>
<dbReference type="EMBL" id="JBDFQZ010000002">
    <property type="protein sequence ID" value="KAK9749746.1"/>
    <property type="molecule type" value="Genomic_DNA"/>
</dbReference>
<organism evidence="2 3">
    <name type="scientific">Saponaria officinalis</name>
    <name type="common">Common soapwort</name>
    <name type="synonym">Lychnis saponaria</name>
    <dbReference type="NCBI Taxonomy" id="3572"/>
    <lineage>
        <taxon>Eukaryota</taxon>
        <taxon>Viridiplantae</taxon>
        <taxon>Streptophyta</taxon>
        <taxon>Embryophyta</taxon>
        <taxon>Tracheophyta</taxon>
        <taxon>Spermatophyta</taxon>
        <taxon>Magnoliopsida</taxon>
        <taxon>eudicotyledons</taxon>
        <taxon>Gunneridae</taxon>
        <taxon>Pentapetalae</taxon>
        <taxon>Caryophyllales</taxon>
        <taxon>Caryophyllaceae</taxon>
        <taxon>Caryophylleae</taxon>
        <taxon>Saponaria</taxon>
    </lineage>
</organism>